<feature type="non-terminal residue" evidence="2">
    <location>
        <position position="1"/>
    </location>
</feature>
<gene>
    <name evidence="2" type="ORF">AVDCRST_MAG89-1809</name>
</gene>
<reference evidence="2" key="1">
    <citation type="submission" date="2020-02" db="EMBL/GenBank/DDBJ databases">
        <authorList>
            <person name="Meier V. D."/>
        </authorList>
    </citation>
    <scope>NUCLEOTIDE SEQUENCE</scope>
    <source>
        <strain evidence="2">AVDCRST_MAG89</strain>
    </source>
</reference>
<evidence type="ECO:0000256" key="1">
    <source>
        <dbReference type="SAM" id="MobiDB-lite"/>
    </source>
</evidence>
<feature type="non-terminal residue" evidence="2">
    <location>
        <position position="94"/>
    </location>
</feature>
<sequence length="94" mass="9542">EHRRAAHLCGLGFGVRGVRRLPGLFRVRPVPGSEGGGVREGWAAAEVGPVEPGALQAGRGAVAGPLATLAPSENRGLAGMPPGWKPALLAPDHV</sequence>
<proteinExistence type="predicted"/>
<name>A0A6J4L6I5_9BACT</name>
<organism evidence="2">
    <name type="scientific">uncultured Gemmatimonadota bacterium</name>
    <dbReference type="NCBI Taxonomy" id="203437"/>
    <lineage>
        <taxon>Bacteria</taxon>
        <taxon>Pseudomonadati</taxon>
        <taxon>Gemmatimonadota</taxon>
        <taxon>environmental samples</taxon>
    </lineage>
</organism>
<dbReference type="EMBL" id="CADCTV010000386">
    <property type="protein sequence ID" value="CAA9324376.1"/>
    <property type="molecule type" value="Genomic_DNA"/>
</dbReference>
<evidence type="ECO:0000313" key="2">
    <source>
        <dbReference type="EMBL" id="CAA9324376.1"/>
    </source>
</evidence>
<accession>A0A6J4L6I5</accession>
<dbReference type="AlphaFoldDB" id="A0A6J4L6I5"/>
<protein>
    <submittedName>
        <fullName evidence="2">Uncharacterized protein</fullName>
    </submittedName>
</protein>
<feature type="region of interest" description="Disordered" evidence="1">
    <location>
        <begin position="73"/>
        <end position="94"/>
    </location>
</feature>